<reference evidence="13" key="1">
    <citation type="submission" date="2020-10" db="EMBL/GenBank/DDBJ databases">
        <authorList>
            <person name="Gilroy R."/>
        </authorList>
    </citation>
    <scope>NUCLEOTIDE SEQUENCE</scope>
    <source>
        <strain evidence="13">ChiGjej3B3-7149</strain>
    </source>
</reference>
<comment type="caution">
    <text evidence="13">The sequence shown here is derived from an EMBL/GenBank/DDBJ whole genome shotgun (WGS) entry which is preliminary data.</text>
</comment>
<keyword evidence="7 10" id="KW-0472">Membrane</keyword>
<gene>
    <name evidence="10 13" type="primary">murG</name>
    <name evidence="13" type="ORF">IAD36_04285</name>
</gene>
<dbReference type="InterPro" id="IPR006009">
    <property type="entry name" value="GlcNAc_MurG"/>
</dbReference>
<evidence type="ECO:0000256" key="9">
    <source>
        <dbReference type="ARBA" id="ARBA00023316"/>
    </source>
</evidence>
<keyword evidence="8 10" id="KW-0131">Cell cycle</keyword>
<keyword evidence="2 10" id="KW-0132">Cell division</keyword>
<dbReference type="GO" id="GO:0051301">
    <property type="term" value="P:cell division"/>
    <property type="evidence" value="ECO:0007669"/>
    <property type="project" value="UniProtKB-KW"/>
</dbReference>
<feature type="binding site" evidence="10">
    <location>
        <position position="259"/>
    </location>
    <ligand>
        <name>UDP-N-acetyl-alpha-D-glucosamine</name>
        <dbReference type="ChEBI" id="CHEBI:57705"/>
    </ligand>
</feature>
<keyword evidence="9 10" id="KW-0961">Cell wall biogenesis/degradation</keyword>
<feature type="binding site" evidence="10">
    <location>
        <position position="170"/>
    </location>
    <ligand>
        <name>UDP-N-acetyl-alpha-D-glucosamine</name>
        <dbReference type="ChEBI" id="CHEBI:57705"/>
    </ligand>
</feature>
<feature type="binding site" evidence="10">
    <location>
        <position position="200"/>
    </location>
    <ligand>
        <name>UDP-N-acetyl-alpha-D-glucosamine</name>
        <dbReference type="ChEBI" id="CHEBI:57705"/>
    </ligand>
</feature>
<evidence type="ECO:0000313" key="14">
    <source>
        <dbReference type="Proteomes" id="UP000824238"/>
    </source>
</evidence>
<sequence>MKFLFTCGGTAGHINPALAVAGRIAMAAPDSDFLFIGAEGRMETDLVPRAGYEMKTVRITNLHRSLKPADIKHNLATLKNVLTATAEAKRIIREFKPDVAVGTGGYVCYPVLKAASELGVPTAVHESNAVPGLTTKMLEGSVDTIMVGFEESRANYRHPDRVEVTGTPVRVDFLNPDKAAAKRELGIPEGRPLVVSVWGSLGAAHMNEIMSDFIVRACAKPFFNLIHSAGKAGYSRMSAALEREKPDYARLGMDVRDYIYDMPRVMAASDLVLCRAGASTLAELTAMGKPAILVPSPNVTNNHQERNARVLEAAGGARVMLEQDFTADSLLGLVSELLQHPEQLDEMSKKMLELGVPDATDRIAAEVLELAGK</sequence>
<evidence type="ECO:0000256" key="8">
    <source>
        <dbReference type="ARBA" id="ARBA00023306"/>
    </source>
</evidence>
<evidence type="ECO:0000256" key="7">
    <source>
        <dbReference type="ARBA" id="ARBA00023136"/>
    </source>
</evidence>
<evidence type="ECO:0000256" key="1">
    <source>
        <dbReference type="ARBA" id="ARBA00022475"/>
    </source>
</evidence>
<comment type="subcellular location">
    <subcellularLocation>
        <location evidence="10">Cell membrane</location>
        <topology evidence="10">Peripheral membrane protein</topology>
        <orientation evidence="10">Cytoplasmic side</orientation>
    </subcellularLocation>
</comment>
<keyword evidence="1 10" id="KW-1003">Cell membrane</keyword>
<comment type="catalytic activity">
    <reaction evidence="10">
        <text>di-trans,octa-cis-undecaprenyl diphospho-N-acetyl-alpha-D-muramoyl-L-alanyl-D-glutamyl-meso-2,6-diaminopimeloyl-D-alanyl-D-alanine + UDP-N-acetyl-alpha-D-glucosamine = di-trans,octa-cis-undecaprenyl diphospho-[N-acetyl-alpha-D-glucosaminyl-(1-&gt;4)]-N-acetyl-alpha-D-muramoyl-L-alanyl-D-glutamyl-meso-2,6-diaminopimeloyl-D-alanyl-D-alanine + UDP + H(+)</text>
        <dbReference type="Rhea" id="RHEA:31227"/>
        <dbReference type="ChEBI" id="CHEBI:15378"/>
        <dbReference type="ChEBI" id="CHEBI:57705"/>
        <dbReference type="ChEBI" id="CHEBI:58223"/>
        <dbReference type="ChEBI" id="CHEBI:61387"/>
        <dbReference type="ChEBI" id="CHEBI:61388"/>
        <dbReference type="EC" id="2.4.1.227"/>
    </reaction>
</comment>
<keyword evidence="6 10" id="KW-0573">Peptidoglycan synthesis</keyword>
<evidence type="ECO:0000256" key="2">
    <source>
        <dbReference type="ARBA" id="ARBA00022618"/>
    </source>
</evidence>
<dbReference type="GO" id="GO:0050511">
    <property type="term" value="F:undecaprenyldiphospho-muramoylpentapeptide beta-N-acetylglucosaminyltransferase activity"/>
    <property type="evidence" value="ECO:0007669"/>
    <property type="project" value="UniProtKB-UniRule"/>
</dbReference>
<comment type="similarity">
    <text evidence="10">Belongs to the glycosyltransferase 28 family. MurG subfamily.</text>
</comment>
<dbReference type="Pfam" id="PF04101">
    <property type="entry name" value="Glyco_tran_28_C"/>
    <property type="match status" value="1"/>
</dbReference>
<proteinExistence type="inferred from homology"/>
<dbReference type="GO" id="GO:0005886">
    <property type="term" value="C:plasma membrane"/>
    <property type="evidence" value="ECO:0007669"/>
    <property type="project" value="UniProtKB-SubCell"/>
</dbReference>
<dbReference type="NCBIfam" id="TIGR01133">
    <property type="entry name" value="murG"/>
    <property type="match status" value="1"/>
</dbReference>
<dbReference type="HAMAP" id="MF_00033">
    <property type="entry name" value="MurG"/>
    <property type="match status" value="1"/>
</dbReference>
<evidence type="ECO:0000256" key="3">
    <source>
        <dbReference type="ARBA" id="ARBA00022676"/>
    </source>
</evidence>
<feature type="domain" description="Glycosyltransferase family 28 N-terminal" evidence="11">
    <location>
        <begin position="4"/>
        <end position="146"/>
    </location>
</feature>
<dbReference type="Gene3D" id="3.40.50.2000">
    <property type="entry name" value="Glycogen Phosphorylase B"/>
    <property type="match status" value="2"/>
</dbReference>
<protein>
    <recommendedName>
        <fullName evidence="10">UDP-N-acetylglucosamine--N-acetylmuramyl-(pentapeptide) pyrophosphoryl-undecaprenol N-acetylglucosamine transferase</fullName>
        <ecNumber evidence="10">2.4.1.227</ecNumber>
    </recommendedName>
    <alternativeName>
        <fullName evidence="10">Undecaprenyl-PP-MurNAc-pentapeptide-UDPGlcNAc GlcNAc transferase</fullName>
    </alternativeName>
</protein>
<dbReference type="AlphaFoldDB" id="A0A9D1DL54"/>
<evidence type="ECO:0000313" key="13">
    <source>
        <dbReference type="EMBL" id="HIR54808.1"/>
    </source>
</evidence>
<evidence type="ECO:0000256" key="6">
    <source>
        <dbReference type="ARBA" id="ARBA00022984"/>
    </source>
</evidence>
<keyword evidence="4 10" id="KW-0808">Transferase</keyword>
<dbReference type="Proteomes" id="UP000824238">
    <property type="component" value="Unassembled WGS sequence"/>
</dbReference>
<evidence type="ECO:0000256" key="5">
    <source>
        <dbReference type="ARBA" id="ARBA00022960"/>
    </source>
</evidence>
<dbReference type="GO" id="GO:0005975">
    <property type="term" value="P:carbohydrate metabolic process"/>
    <property type="evidence" value="ECO:0007669"/>
    <property type="project" value="InterPro"/>
</dbReference>
<dbReference type="InterPro" id="IPR007235">
    <property type="entry name" value="Glyco_trans_28_C"/>
</dbReference>
<evidence type="ECO:0000256" key="10">
    <source>
        <dbReference type="HAMAP-Rule" id="MF_00033"/>
    </source>
</evidence>
<dbReference type="GO" id="GO:0008360">
    <property type="term" value="P:regulation of cell shape"/>
    <property type="evidence" value="ECO:0007669"/>
    <property type="project" value="UniProtKB-KW"/>
</dbReference>
<keyword evidence="5 10" id="KW-0133">Cell shape</keyword>
<dbReference type="CDD" id="cd03785">
    <property type="entry name" value="GT28_MurG"/>
    <property type="match status" value="1"/>
</dbReference>
<name>A0A9D1DL54_9FIRM</name>
<evidence type="ECO:0000259" key="12">
    <source>
        <dbReference type="Pfam" id="PF04101"/>
    </source>
</evidence>
<dbReference type="PANTHER" id="PTHR21015:SF22">
    <property type="entry name" value="GLYCOSYLTRANSFERASE"/>
    <property type="match status" value="1"/>
</dbReference>
<feature type="binding site" evidence="10">
    <location>
        <begin position="10"/>
        <end position="12"/>
    </location>
    <ligand>
        <name>UDP-N-acetyl-alpha-D-glucosamine</name>
        <dbReference type="ChEBI" id="CHEBI:57705"/>
    </ligand>
</feature>
<dbReference type="InterPro" id="IPR004276">
    <property type="entry name" value="GlycoTrans_28_N"/>
</dbReference>
<accession>A0A9D1DL54</accession>
<feature type="domain" description="Glycosyl transferase family 28 C-terminal" evidence="12">
    <location>
        <begin position="198"/>
        <end position="362"/>
    </location>
</feature>
<evidence type="ECO:0000259" key="11">
    <source>
        <dbReference type="Pfam" id="PF03033"/>
    </source>
</evidence>
<comment type="function">
    <text evidence="10">Cell wall formation. Catalyzes the transfer of a GlcNAc subunit on undecaprenyl-pyrophosphoryl-MurNAc-pentapeptide (lipid intermediate I) to form undecaprenyl-pyrophosphoryl-MurNAc-(pentapeptide)GlcNAc (lipid intermediate II).</text>
</comment>
<dbReference type="Pfam" id="PF03033">
    <property type="entry name" value="Glyco_transf_28"/>
    <property type="match status" value="1"/>
</dbReference>
<dbReference type="SUPFAM" id="SSF53756">
    <property type="entry name" value="UDP-Glycosyltransferase/glycogen phosphorylase"/>
    <property type="match status" value="1"/>
</dbReference>
<evidence type="ECO:0000256" key="4">
    <source>
        <dbReference type="ARBA" id="ARBA00022679"/>
    </source>
</evidence>
<dbReference type="PANTHER" id="PTHR21015">
    <property type="entry name" value="UDP-N-ACETYLGLUCOSAMINE--N-ACETYLMURAMYL-(PENTAPEPTIDE) PYROPHOSPHORYL-UNDECAPRENOL N-ACETYLGLUCOSAMINE TRANSFERASE 1"/>
    <property type="match status" value="1"/>
</dbReference>
<reference evidence="13" key="2">
    <citation type="journal article" date="2021" name="PeerJ">
        <title>Extensive microbial diversity within the chicken gut microbiome revealed by metagenomics and culture.</title>
        <authorList>
            <person name="Gilroy R."/>
            <person name="Ravi A."/>
            <person name="Getino M."/>
            <person name="Pursley I."/>
            <person name="Horton D.L."/>
            <person name="Alikhan N.F."/>
            <person name="Baker D."/>
            <person name="Gharbi K."/>
            <person name="Hall N."/>
            <person name="Watson M."/>
            <person name="Adriaenssens E.M."/>
            <person name="Foster-Nyarko E."/>
            <person name="Jarju S."/>
            <person name="Secka A."/>
            <person name="Antonio M."/>
            <person name="Oren A."/>
            <person name="Chaudhuri R.R."/>
            <person name="La Ragione R."/>
            <person name="Hildebrand F."/>
            <person name="Pallen M.J."/>
        </authorList>
    </citation>
    <scope>NUCLEOTIDE SEQUENCE</scope>
    <source>
        <strain evidence="13">ChiGjej3B3-7149</strain>
    </source>
</reference>
<feature type="binding site" evidence="10">
    <location>
        <position position="304"/>
    </location>
    <ligand>
        <name>UDP-N-acetyl-alpha-D-glucosamine</name>
        <dbReference type="ChEBI" id="CHEBI:57705"/>
    </ligand>
</feature>
<dbReference type="GO" id="GO:0071555">
    <property type="term" value="P:cell wall organization"/>
    <property type="evidence" value="ECO:0007669"/>
    <property type="project" value="UniProtKB-KW"/>
</dbReference>
<dbReference type="GO" id="GO:0009252">
    <property type="term" value="P:peptidoglycan biosynthetic process"/>
    <property type="evidence" value="ECO:0007669"/>
    <property type="project" value="UniProtKB-UniRule"/>
</dbReference>
<comment type="pathway">
    <text evidence="10">Cell wall biogenesis; peptidoglycan biosynthesis.</text>
</comment>
<dbReference type="EC" id="2.4.1.227" evidence="10"/>
<dbReference type="EMBL" id="DVHH01000106">
    <property type="protein sequence ID" value="HIR54808.1"/>
    <property type="molecule type" value="Genomic_DNA"/>
</dbReference>
<comment type="caution">
    <text evidence="10">Lacks conserved residue(s) required for the propagation of feature annotation.</text>
</comment>
<keyword evidence="3 10" id="KW-0328">Glycosyltransferase</keyword>
<feature type="binding site" evidence="10">
    <location>
        <position position="128"/>
    </location>
    <ligand>
        <name>UDP-N-acetyl-alpha-D-glucosamine</name>
        <dbReference type="ChEBI" id="CHEBI:57705"/>
    </ligand>
</feature>
<organism evidence="13 14">
    <name type="scientific">Candidatus Scatomorpha intestinigallinarum</name>
    <dbReference type="NCBI Taxonomy" id="2840923"/>
    <lineage>
        <taxon>Bacteria</taxon>
        <taxon>Bacillati</taxon>
        <taxon>Bacillota</taxon>
        <taxon>Clostridia</taxon>
        <taxon>Eubacteriales</taxon>
        <taxon>Candidatus Scatomorpha</taxon>
    </lineage>
</organism>